<organism evidence="1 2">
    <name type="scientific">Melia azedarach</name>
    <name type="common">Chinaberry tree</name>
    <dbReference type="NCBI Taxonomy" id="155640"/>
    <lineage>
        <taxon>Eukaryota</taxon>
        <taxon>Viridiplantae</taxon>
        <taxon>Streptophyta</taxon>
        <taxon>Embryophyta</taxon>
        <taxon>Tracheophyta</taxon>
        <taxon>Spermatophyta</taxon>
        <taxon>Magnoliopsida</taxon>
        <taxon>eudicotyledons</taxon>
        <taxon>Gunneridae</taxon>
        <taxon>Pentapetalae</taxon>
        <taxon>rosids</taxon>
        <taxon>malvids</taxon>
        <taxon>Sapindales</taxon>
        <taxon>Meliaceae</taxon>
        <taxon>Melia</taxon>
    </lineage>
</organism>
<accession>A0ACC1XN73</accession>
<reference evidence="1 2" key="1">
    <citation type="journal article" date="2023" name="Science">
        <title>Complex scaffold remodeling in plant triterpene biosynthesis.</title>
        <authorList>
            <person name="De La Pena R."/>
            <person name="Hodgson H."/>
            <person name="Liu J.C."/>
            <person name="Stephenson M.J."/>
            <person name="Martin A.C."/>
            <person name="Owen C."/>
            <person name="Harkess A."/>
            <person name="Leebens-Mack J."/>
            <person name="Jimenez L.E."/>
            <person name="Osbourn A."/>
            <person name="Sattely E.S."/>
        </authorList>
    </citation>
    <scope>NUCLEOTIDE SEQUENCE [LARGE SCALE GENOMIC DNA]</scope>
    <source>
        <strain evidence="2">cv. JPN11</strain>
        <tissue evidence="1">Leaf</tissue>
    </source>
</reference>
<name>A0ACC1XN73_MELAZ</name>
<dbReference type="EMBL" id="CM051401">
    <property type="protein sequence ID" value="KAJ4712332.1"/>
    <property type="molecule type" value="Genomic_DNA"/>
</dbReference>
<protein>
    <submittedName>
        <fullName evidence="1">Poly [ADP-ribose] polymerase</fullName>
    </submittedName>
</protein>
<keyword evidence="2" id="KW-1185">Reference proteome</keyword>
<evidence type="ECO:0000313" key="1">
    <source>
        <dbReference type="EMBL" id="KAJ4712332.1"/>
    </source>
</evidence>
<sequence>MANSNEITHGFSVLASNNLTITKHTLENQSKQSLDTSRDEDSSSLSDCESSVSGPSVDQHPSISNGLISLHDGDKVYELIKRRLVSGLAVLGDQTKMVSIHRNSFSGVTGQAKVQSFQIFAKAVAKKCGGDPNVKYAWYAGTKDEICKIVEHGFGYSGKPNNDGLYGCGVYLAPDDSPMECVKNSLLDKEGMQHMLLCRVILGNQEEVHPGSDQCHPSSVEFDSGVDSLLVPKKFIFWSTNMNTHILPEYIISFKAPSSVKGFARVQDSLRRPTSPWMPFPTLISALSKFLPAPTIALISKCHREHKGKKISRQELIQRVRQMAGDQLLIAVIKSHRAKHL</sequence>
<gene>
    <name evidence="1" type="ORF">OWV82_014591</name>
</gene>
<proteinExistence type="predicted"/>
<evidence type="ECO:0000313" key="2">
    <source>
        <dbReference type="Proteomes" id="UP001164539"/>
    </source>
</evidence>
<comment type="caution">
    <text evidence="1">The sequence shown here is derived from an EMBL/GenBank/DDBJ whole genome shotgun (WGS) entry which is preliminary data.</text>
</comment>
<dbReference type="Proteomes" id="UP001164539">
    <property type="component" value="Chromosome 8"/>
</dbReference>